<dbReference type="InterPro" id="IPR032675">
    <property type="entry name" value="LRR_dom_sf"/>
</dbReference>
<dbReference type="PRINTS" id="PR01537">
    <property type="entry name" value="INTRLKN1R1F"/>
</dbReference>
<feature type="transmembrane region" description="Helical" evidence="7">
    <location>
        <begin position="65"/>
        <end position="87"/>
    </location>
</feature>
<evidence type="ECO:0000256" key="6">
    <source>
        <dbReference type="SAM" id="MobiDB-lite"/>
    </source>
</evidence>
<dbReference type="AlphaFoldDB" id="A0A8D9BZ41"/>
<feature type="region of interest" description="Disordered" evidence="6">
    <location>
        <begin position="278"/>
        <end position="298"/>
    </location>
</feature>
<evidence type="ECO:0000259" key="8">
    <source>
        <dbReference type="PROSITE" id="PS50104"/>
    </source>
</evidence>
<dbReference type="SMART" id="SM00255">
    <property type="entry name" value="TIR"/>
    <property type="match status" value="1"/>
</dbReference>
<keyword evidence="3" id="KW-0732">Signal</keyword>
<dbReference type="EMBL" id="HBUF01677428">
    <property type="protein sequence ID" value="CAG6791680.1"/>
    <property type="molecule type" value="Transcribed_RNA"/>
</dbReference>
<dbReference type="GO" id="GO:0007165">
    <property type="term" value="P:signal transduction"/>
    <property type="evidence" value="ECO:0007669"/>
    <property type="project" value="InterPro"/>
</dbReference>
<proteinExistence type="predicted"/>
<name>A0A8D9BZ41_9HEMI</name>
<feature type="domain" description="TIR" evidence="8">
    <location>
        <begin position="116"/>
        <end position="243"/>
    </location>
</feature>
<dbReference type="InterPro" id="IPR000157">
    <property type="entry name" value="TIR_dom"/>
</dbReference>
<dbReference type="PROSITE" id="PS50104">
    <property type="entry name" value="TIR"/>
    <property type="match status" value="1"/>
</dbReference>
<dbReference type="PANTHER" id="PTHR24365:SF541">
    <property type="entry name" value="PROTEIN TOLL-RELATED"/>
    <property type="match status" value="1"/>
</dbReference>
<dbReference type="GO" id="GO:0005886">
    <property type="term" value="C:plasma membrane"/>
    <property type="evidence" value="ECO:0007669"/>
    <property type="project" value="TreeGrafter"/>
</dbReference>
<dbReference type="Gene3D" id="3.80.10.10">
    <property type="entry name" value="Ribonuclease Inhibitor"/>
    <property type="match status" value="1"/>
</dbReference>
<keyword evidence="4 7" id="KW-1133">Transmembrane helix</keyword>
<dbReference type="Gene3D" id="3.40.50.10140">
    <property type="entry name" value="Toll/interleukin-1 receptor homology (TIR) domain"/>
    <property type="match status" value="1"/>
</dbReference>
<accession>A0A8D9BZ41</accession>
<protein>
    <submittedName>
        <fullName evidence="9">Protein toll</fullName>
    </submittedName>
</protein>
<dbReference type="InterPro" id="IPR035897">
    <property type="entry name" value="Toll_tir_struct_dom_sf"/>
</dbReference>
<evidence type="ECO:0000256" key="1">
    <source>
        <dbReference type="ARBA" id="ARBA00004167"/>
    </source>
</evidence>
<dbReference type="GO" id="GO:0038023">
    <property type="term" value="F:signaling receptor activity"/>
    <property type="evidence" value="ECO:0007669"/>
    <property type="project" value="TreeGrafter"/>
</dbReference>
<organism evidence="9">
    <name type="scientific">Cacopsylla melanoneura</name>
    <dbReference type="NCBI Taxonomy" id="428564"/>
    <lineage>
        <taxon>Eukaryota</taxon>
        <taxon>Metazoa</taxon>
        <taxon>Ecdysozoa</taxon>
        <taxon>Arthropoda</taxon>
        <taxon>Hexapoda</taxon>
        <taxon>Insecta</taxon>
        <taxon>Pterygota</taxon>
        <taxon>Neoptera</taxon>
        <taxon>Paraneoptera</taxon>
        <taxon>Hemiptera</taxon>
        <taxon>Sternorrhyncha</taxon>
        <taxon>Psylloidea</taxon>
        <taxon>Psyllidae</taxon>
        <taxon>Psyllinae</taxon>
        <taxon>Cacopsylla</taxon>
    </lineage>
</organism>
<dbReference type="GO" id="GO:0045087">
    <property type="term" value="P:innate immune response"/>
    <property type="evidence" value="ECO:0007669"/>
    <property type="project" value="TreeGrafter"/>
</dbReference>
<reference evidence="9" key="1">
    <citation type="submission" date="2021-05" db="EMBL/GenBank/DDBJ databases">
        <authorList>
            <person name="Alioto T."/>
            <person name="Alioto T."/>
            <person name="Gomez Garrido J."/>
        </authorList>
    </citation>
    <scope>NUCLEOTIDE SEQUENCE</scope>
</reference>
<evidence type="ECO:0000256" key="3">
    <source>
        <dbReference type="ARBA" id="ARBA00022729"/>
    </source>
</evidence>
<keyword evidence="5 7" id="KW-0472">Membrane</keyword>
<evidence type="ECO:0000313" key="9">
    <source>
        <dbReference type="EMBL" id="CAG6791680.1"/>
    </source>
</evidence>
<dbReference type="SUPFAM" id="SSF52200">
    <property type="entry name" value="Toll/Interleukin receptor TIR domain"/>
    <property type="match status" value="1"/>
</dbReference>
<dbReference type="Pfam" id="PF13676">
    <property type="entry name" value="TIR_2"/>
    <property type="match status" value="1"/>
</dbReference>
<keyword evidence="2 7" id="KW-0812">Transmembrane</keyword>
<sequence>MSSMYLSGNPWTCRCDDLTKRLHTFVMTNGHILKDLNQITCSGSNQPLNKWNPIDFCSTTSNQHLIVVIIILGSLGVLFGLLVIMYYKYQHQIKVWLFAHGILLCWVSEEDIDQDKVYDAFVSYAEGDYGFVVHTLLPELEKSFKICHHARDFIGGEWIADQIYQKVHQSRRTIIVLTEEFLNSIYGIHEFRTAHAQSIADNRARVIILIYGDMPPQEALSMYVQLCPQTPQYKVTVSVRAPKHHNTNLTVTMYVHPNTTVQSKQCLCTHSKNTNAQNNNTQYNNNARNNNIFNNAQNTNYNNAQNNNYNIDQPDRFLRPGTHVDATSG</sequence>
<comment type="subcellular location">
    <subcellularLocation>
        <location evidence="1">Membrane</location>
        <topology evidence="1">Single-pass membrane protein</topology>
    </subcellularLocation>
</comment>
<evidence type="ECO:0000256" key="4">
    <source>
        <dbReference type="ARBA" id="ARBA00022989"/>
    </source>
</evidence>
<evidence type="ECO:0000256" key="2">
    <source>
        <dbReference type="ARBA" id="ARBA00022692"/>
    </source>
</evidence>
<evidence type="ECO:0000256" key="7">
    <source>
        <dbReference type="SAM" id="Phobius"/>
    </source>
</evidence>
<evidence type="ECO:0000256" key="5">
    <source>
        <dbReference type="ARBA" id="ARBA00023136"/>
    </source>
</evidence>
<dbReference type="PANTHER" id="PTHR24365">
    <property type="entry name" value="TOLL-LIKE RECEPTOR"/>
    <property type="match status" value="1"/>
</dbReference>